<organism evidence="3 4">
    <name type="scientific">Loxostege sticticalis</name>
    <name type="common">Beet webworm moth</name>
    <dbReference type="NCBI Taxonomy" id="481309"/>
    <lineage>
        <taxon>Eukaryota</taxon>
        <taxon>Metazoa</taxon>
        <taxon>Ecdysozoa</taxon>
        <taxon>Arthropoda</taxon>
        <taxon>Hexapoda</taxon>
        <taxon>Insecta</taxon>
        <taxon>Pterygota</taxon>
        <taxon>Neoptera</taxon>
        <taxon>Endopterygota</taxon>
        <taxon>Lepidoptera</taxon>
        <taxon>Glossata</taxon>
        <taxon>Ditrysia</taxon>
        <taxon>Pyraloidea</taxon>
        <taxon>Crambidae</taxon>
        <taxon>Pyraustinae</taxon>
        <taxon>Loxostege</taxon>
    </lineage>
</organism>
<accession>A0ABD0T2U7</accession>
<dbReference type="GO" id="GO:0042575">
    <property type="term" value="C:DNA polymerase complex"/>
    <property type="evidence" value="ECO:0007669"/>
    <property type="project" value="UniProtKB-ARBA"/>
</dbReference>
<dbReference type="InterPro" id="IPR040676">
    <property type="entry name" value="DUF5641"/>
</dbReference>
<dbReference type="SUPFAM" id="SSF53098">
    <property type="entry name" value="Ribonuclease H-like"/>
    <property type="match status" value="1"/>
</dbReference>
<dbReference type="Pfam" id="PF05380">
    <property type="entry name" value="Peptidase_A17"/>
    <property type="match status" value="1"/>
</dbReference>
<evidence type="ECO:0000313" key="4">
    <source>
        <dbReference type="Proteomes" id="UP001549921"/>
    </source>
</evidence>
<dbReference type="Gene3D" id="3.10.10.10">
    <property type="entry name" value="HIV Type 1 Reverse Transcriptase, subunit A, domain 1"/>
    <property type="match status" value="1"/>
</dbReference>
<dbReference type="Pfam" id="PF03564">
    <property type="entry name" value="DUF1759"/>
    <property type="match status" value="1"/>
</dbReference>
<protein>
    <recommendedName>
        <fullName evidence="2">Integrase catalytic domain-containing protein</fullName>
    </recommendedName>
</protein>
<dbReference type="InterPro" id="IPR012337">
    <property type="entry name" value="RNaseH-like_sf"/>
</dbReference>
<dbReference type="CDD" id="cd01644">
    <property type="entry name" value="RT_pepA17"/>
    <property type="match status" value="1"/>
</dbReference>
<evidence type="ECO:0000313" key="3">
    <source>
        <dbReference type="EMBL" id="KAL0832321.1"/>
    </source>
</evidence>
<dbReference type="InterPro" id="IPR005312">
    <property type="entry name" value="DUF1759"/>
</dbReference>
<comment type="caution">
    <text evidence="3">The sequence shown here is derived from an EMBL/GenBank/DDBJ whole genome shotgun (WGS) entry which is preliminary data.</text>
</comment>
<feature type="region of interest" description="Disordered" evidence="1">
    <location>
        <begin position="287"/>
        <end position="310"/>
    </location>
</feature>
<dbReference type="PANTHER" id="PTHR47331:SF1">
    <property type="entry name" value="GAG-LIKE PROTEIN"/>
    <property type="match status" value="1"/>
</dbReference>
<evidence type="ECO:0000259" key="2">
    <source>
        <dbReference type="PROSITE" id="PS50994"/>
    </source>
</evidence>
<dbReference type="EMBL" id="JBEDNZ010000011">
    <property type="protein sequence ID" value="KAL0832321.1"/>
    <property type="molecule type" value="Genomic_DNA"/>
</dbReference>
<dbReference type="PROSITE" id="PS50994">
    <property type="entry name" value="INTEGRASE"/>
    <property type="match status" value="1"/>
</dbReference>
<dbReference type="Gene3D" id="1.10.340.70">
    <property type="match status" value="1"/>
</dbReference>
<feature type="compositionally biased region" description="Basic and acidic residues" evidence="1">
    <location>
        <begin position="64"/>
        <end position="76"/>
    </location>
</feature>
<dbReference type="InterPro" id="IPR041588">
    <property type="entry name" value="Integrase_H2C2"/>
</dbReference>
<sequence>MQLAELDAEEEEELENNRAPPDRDALVGEWVEQSPFNEAEETPYRPNVNIPRRQPMESAPAKTQHRDTSKERRLPGRAIEELASTLQAMAKPRPTPRAFYELPNFYGDPADWLFFKRRYEESTATFDFRPTENMARIQMAVQGKAKELIEDLLRTSSDPNELIRVLDRTYGNPNTLLQCAMKKVKNLPNVTDNDSEALRSFSSAVRSCVSTMKNIKADGYLNNPQLVRELLDKLTPSQRTEYSKFARRVSSECNIDLRVCPTLTVLVDFLDELADTAAYMVCADSSGASTKPNPPKATASKQPWKPSSNPPKIVHKVLEVSEKVPVSVVSCEMCKGEHKLPNCDAFKKMVVDSRWDLVKKEKLCFKCLVRRHNRLSCRAKKCSKCNYNHHTLLHVTKPDKEESNEATQTERVTNLGDQRMKSLLKVVPVTLMDGDVERHTYALLDDGATVSLIDSSMAAHMDGPKVPLHIISAGGHSVIDQGSKSVQVVLRGPNNKSHTLTMRTIKNIKLPPQTIPTGLISRCKHLRGLNCAEMEDAEPLLLIGQDNWQLIVGGDIRRGKSGQPVASLTQLGWVIHGPIGSIKKNIETVNHITELNELVKRQFELDSIGITEEKRVNYEDARATSILDSTAKLTNQGWEVGLLWKKENVDLPDNYRDAEKRLKGIEKKMDRDPEFSESYCAQVNRLLDRGYARKINGPFTSPVTWYLPHFGVTNVNKPGKLRLVFDAAATYKGTSLNDNLLSGPDLLNPLLSILFRFRSKPIAMTADIEDMFLRIKIREDDQGAQLFLWRGMDRQKTPEIYVMDSMIFGAASSPTSAIFVLNRNADRFANDYPEAVEAIQKHHYMDDYIDSVEDVGTALKLIKEITEIHRQGNFNIRGWTTNDAELREKLPSVVPENVKLSNLGGETERTLGLMWSTGEDTLTYDLSFKKLRQEIVDGEEVPTKREFLRFIMSLFDPLGLICPITISSRILMQKIWRAGTQWDEALNEDCYQDWKKWLNELVQIRNIKIPRWYGLRSKTVELHVFGDASEKAYSAVAYFVDDFKNVALVAGKARVTPIKLVSIPRLELQAAVLVSRLAETIKKDADFDIIKTTLWTDSKTALIWIRSNPREYKPFVAHRLAEIDKRSDINDWRWVPTSENPADEATRSGWTDEKSIWFSGPAFLRKPPEEWPCEDGSDATDEAASELRANPVYVATETAKPIIDVTRFTTWTRAVRTTARILAWARGVKAKTGPRVTGQLVDEAEEYLLRKSQEASFATELQNIQKGEMISPKSKLKHLDPMLTEDGLLRVRGRLVTADLPFEERHPIILDGRDPTTELLVRHYHQRAFHANTETVVNLLREKYWIIKLRPTVKRIAQNCQLCRVRKAKPNPPKMGDLPPARMTHHRRAFTHCGIDYFGPMEVTIGRRREKRWGVVLTCLTTRAIHLELAASLSADSAILALRRFIARRGQPEVIYSDRGTNFVGANRELQNALKEMDFHKFEDAAVTRGIKWSFISPASPHMGGCWERLVRSTKTALRSTLKERAPREEILQTLLAEIEAMINSRPLTHIAVDPRDPVALTPNHLLLGTASNTTRLGTFSERDLCTKKQWRIVQALADLFWRRLIKEYLSTLQTRQKWTEAVTPLKPGDVVIILDNTLPRNVWPKGVIERVYPGADGQVRIADVKTSHGILRRPATKIAVLPTEPKDSD</sequence>
<dbReference type="InterPro" id="IPR001584">
    <property type="entry name" value="Integrase_cat-core"/>
</dbReference>
<feature type="domain" description="Integrase catalytic" evidence="2">
    <location>
        <begin position="1375"/>
        <end position="1571"/>
    </location>
</feature>
<evidence type="ECO:0000256" key="1">
    <source>
        <dbReference type="SAM" id="MobiDB-lite"/>
    </source>
</evidence>
<dbReference type="InterPro" id="IPR008042">
    <property type="entry name" value="Retrotrans_Pao"/>
</dbReference>
<dbReference type="InterPro" id="IPR043502">
    <property type="entry name" value="DNA/RNA_pol_sf"/>
</dbReference>
<dbReference type="Gene3D" id="3.30.70.270">
    <property type="match status" value="1"/>
</dbReference>
<name>A0ABD0T2U7_LOXSC</name>
<dbReference type="Pfam" id="PF17921">
    <property type="entry name" value="Integrase_H2C2"/>
    <property type="match status" value="1"/>
</dbReference>
<dbReference type="Proteomes" id="UP001549921">
    <property type="component" value="Unassembled WGS sequence"/>
</dbReference>
<feature type="compositionally biased region" description="Acidic residues" evidence="1">
    <location>
        <begin position="1"/>
        <end position="14"/>
    </location>
</feature>
<dbReference type="InterPro" id="IPR036397">
    <property type="entry name" value="RNaseH_sf"/>
</dbReference>
<dbReference type="SUPFAM" id="SSF56672">
    <property type="entry name" value="DNA/RNA polymerases"/>
    <property type="match status" value="1"/>
</dbReference>
<gene>
    <name evidence="3" type="ORF">ABMA28_001757</name>
</gene>
<proteinExistence type="predicted"/>
<dbReference type="Pfam" id="PF18701">
    <property type="entry name" value="DUF5641"/>
    <property type="match status" value="1"/>
</dbReference>
<feature type="region of interest" description="Disordered" evidence="1">
    <location>
        <begin position="1"/>
        <end position="76"/>
    </location>
</feature>
<dbReference type="GO" id="GO:0071897">
    <property type="term" value="P:DNA biosynthetic process"/>
    <property type="evidence" value="ECO:0007669"/>
    <property type="project" value="UniProtKB-ARBA"/>
</dbReference>
<dbReference type="InterPro" id="IPR043128">
    <property type="entry name" value="Rev_trsase/Diguanyl_cyclase"/>
</dbReference>
<reference evidence="3 4" key="1">
    <citation type="submission" date="2024-06" db="EMBL/GenBank/DDBJ databases">
        <title>A chromosome-level genome assembly of beet webworm, Loxostege sticticalis.</title>
        <authorList>
            <person name="Zhang Y."/>
        </authorList>
    </citation>
    <scope>NUCLEOTIDE SEQUENCE [LARGE SCALE GENOMIC DNA]</scope>
    <source>
        <strain evidence="3">AQ028</strain>
        <tissue evidence="3">Male pupae</tissue>
    </source>
</reference>
<dbReference type="PANTHER" id="PTHR47331">
    <property type="entry name" value="PHD-TYPE DOMAIN-CONTAINING PROTEIN"/>
    <property type="match status" value="1"/>
</dbReference>
<dbReference type="Gene3D" id="3.30.420.10">
    <property type="entry name" value="Ribonuclease H-like superfamily/Ribonuclease H"/>
    <property type="match status" value="1"/>
</dbReference>